<name>A0A6J7HX50_9ZZZZ</name>
<evidence type="ECO:0000313" key="1">
    <source>
        <dbReference type="EMBL" id="CAB4921419.1"/>
    </source>
</evidence>
<reference evidence="1" key="1">
    <citation type="submission" date="2020-05" db="EMBL/GenBank/DDBJ databases">
        <authorList>
            <person name="Chiriac C."/>
            <person name="Salcher M."/>
            <person name="Ghai R."/>
            <person name="Kavagutti S V."/>
        </authorList>
    </citation>
    <scope>NUCLEOTIDE SEQUENCE</scope>
</reference>
<gene>
    <name evidence="1" type="ORF">UFOPK3674_00580</name>
</gene>
<sequence>MSDRPLAITTVSTSSHLSRVRVLAQSLLRHHPELSLSVLLVDEPAGRFDPADQPFDVIRLEDVEHRDLLAQVGAHRAAGDCANSMKAALLEHVLAGGCWAAIHLDTDMLVTGRLDPLIAALDGGSVVLTPHLLTSPRGLAARSVLQAVQVAGVMNGGVVGVRGDARGRAFLGWWGDRLAVCCTADPARGVFHDQRWLDLAPGLLEGVAILDDPGTNVAFWNLTERPLTRHDGELRAGGVPCRLLHLSGYDPGRPHLVSVHMPDLTTDVAGLLGEITAQYREALVDAGWEESSTWPWVYATP</sequence>
<organism evidence="1">
    <name type="scientific">freshwater metagenome</name>
    <dbReference type="NCBI Taxonomy" id="449393"/>
    <lineage>
        <taxon>unclassified sequences</taxon>
        <taxon>metagenomes</taxon>
        <taxon>ecological metagenomes</taxon>
    </lineage>
</organism>
<dbReference type="InterPro" id="IPR029044">
    <property type="entry name" value="Nucleotide-diphossugar_trans"/>
</dbReference>
<protein>
    <submittedName>
        <fullName evidence="1">Unannotated protein</fullName>
    </submittedName>
</protein>
<dbReference type="AlphaFoldDB" id="A0A6J7HX50"/>
<dbReference type="SUPFAM" id="SSF53448">
    <property type="entry name" value="Nucleotide-diphospho-sugar transferases"/>
    <property type="match status" value="1"/>
</dbReference>
<dbReference type="EMBL" id="CAFBMX010000002">
    <property type="protein sequence ID" value="CAB4921419.1"/>
    <property type="molecule type" value="Genomic_DNA"/>
</dbReference>
<accession>A0A6J7HX50</accession>
<proteinExistence type="predicted"/>